<dbReference type="OrthoDB" id="5959877at2759"/>
<dbReference type="AlphaFoldDB" id="A0A5N5SU83"/>
<keyword evidence="2" id="KW-1185">Reference proteome</keyword>
<dbReference type="PANTHER" id="PTHR33361:SF2">
    <property type="entry name" value="DUF885 DOMAIN-CONTAINING PROTEIN"/>
    <property type="match status" value="1"/>
</dbReference>
<dbReference type="PANTHER" id="PTHR33361">
    <property type="entry name" value="GLR0591 PROTEIN"/>
    <property type="match status" value="1"/>
</dbReference>
<evidence type="ECO:0008006" key="3">
    <source>
        <dbReference type="Google" id="ProtNLM"/>
    </source>
</evidence>
<accession>A0A5N5SU83</accession>
<protein>
    <recommendedName>
        <fullName evidence="3">DUF885 domain-containing protein</fullName>
    </recommendedName>
</protein>
<organism evidence="1 2">
    <name type="scientific">Armadillidium nasatum</name>
    <dbReference type="NCBI Taxonomy" id="96803"/>
    <lineage>
        <taxon>Eukaryota</taxon>
        <taxon>Metazoa</taxon>
        <taxon>Ecdysozoa</taxon>
        <taxon>Arthropoda</taxon>
        <taxon>Crustacea</taxon>
        <taxon>Multicrustacea</taxon>
        <taxon>Malacostraca</taxon>
        <taxon>Eumalacostraca</taxon>
        <taxon>Peracarida</taxon>
        <taxon>Isopoda</taxon>
        <taxon>Oniscidea</taxon>
        <taxon>Crinocheta</taxon>
        <taxon>Armadillidiidae</taxon>
        <taxon>Armadillidium</taxon>
    </lineage>
</organism>
<dbReference type="Proteomes" id="UP000326759">
    <property type="component" value="Unassembled WGS sequence"/>
</dbReference>
<comment type="caution">
    <text evidence="1">The sequence shown here is derived from an EMBL/GenBank/DDBJ whole genome shotgun (WGS) entry which is preliminary data.</text>
</comment>
<sequence length="187" mass="21908">MKVFLATISKSLMLLSLRNIQILGNLKMILITEQFLLISQFTPYFVEGWALYSESLGFDMQLFEDPLERYGHYSAEMFRACRLVVDTGLHALGWTKEKALEYMLRYTANPKSKLENEIDRYITWPGQALSYKIGELKIRKLREEAEKKLGNKFNIKDFHEIILDSQGPMEIMESQVQSWIESQLHFV</sequence>
<evidence type="ECO:0000313" key="2">
    <source>
        <dbReference type="Proteomes" id="UP000326759"/>
    </source>
</evidence>
<dbReference type="EMBL" id="SEYY01020133">
    <property type="protein sequence ID" value="KAB7497567.1"/>
    <property type="molecule type" value="Genomic_DNA"/>
</dbReference>
<proteinExistence type="predicted"/>
<gene>
    <name evidence="1" type="ORF">Anas_03154</name>
</gene>
<evidence type="ECO:0000313" key="1">
    <source>
        <dbReference type="EMBL" id="KAB7497567.1"/>
    </source>
</evidence>
<reference evidence="1 2" key="1">
    <citation type="journal article" date="2019" name="PLoS Biol.">
        <title>Sex chromosomes control vertical transmission of feminizing Wolbachia symbionts in an isopod.</title>
        <authorList>
            <person name="Becking T."/>
            <person name="Chebbi M.A."/>
            <person name="Giraud I."/>
            <person name="Moumen B."/>
            <person name="Laverre T."/>
            <person name="Caubet Y."/>
            <person name="Peccoud J."/>
            <person name="Gilbert C."/>
            <person name="Cordaux R."/>
        </authorList>
    </citation>
    <scope>NUCLEOTIDE SEQUENCE [LARGE SCALE GENOMIC DNA]</scope>
    <source>
        <strain evidence="1">ANa2</strain>
        <tissue evidence="1">Whole body excluding digestive tract and cuticle</tissue>
    </source>
</reference>
<dbReference type="InterPro" id="IPR010281">
    <property type="entry name" value="DUF885"/>
</dbReference>
<dbReference type="Pfam" id="PF05960">
    <property type="entry name" value="DUF885"/>
    <property type="match status" value="1"/>
</dbReference>
<name>A0A5N5SU83_9CRUS</name>